<protein>
    <submittedName>
        <fullName evidence="2">Uncharacterized protein</fullName>
    </submittedName>
</protein>
<keyword evidence="3" id="KW-1185">Reference proteome</keyword>
<organism evidence="2 3">
    <name type="scientific">Nonomuraea longicatena</name>
    <dbReference type="NCBI Taxonomy" id="83682"/>
    <lineage>
        <taxon>Bacteria</taxon>
        <taxon>Bacillati</taxon>
        <taxon>Actinomycetota</taxon>
        <taxon>Actinomycetes</taxon>
        <taxon>Streptosporangiales</taxon>
        <taxon>Streptosporangiaceae</taxon>
        <taxon>Nonomuraea</taxon>
    </lineage>
</organism>
<name>A0ABP4BDJ7_9ACTN</name>
<evidence type="ECO:0000313" key="2">
    <source>
        <dbReference type="EMBL" id="GAA0946459.1"/>
    </source>
</evidence>
<comment type="caution">
    <text evidence="2">The sequence shown here is derived from an EMBL/GenBank/DDBJ whole genome shotgun (WGS) entry which is preliminary data.</text>
</comment>
<feature type="region of interest" description="Disordered" evidence="1">
    <location>
        <begin position="58"/>
        <end position="148"/>
    </location>
</feature>
<evidence type="ECO:0000313" key="3">
    <source>
        <dbReference type="Proteomes" id="UP001501578"/>
    </source>
</evidence>
<feature type="compositionally biased region" description="Low complexity" evidence="1">
    <location>
        <begin position="119"/>
        <end position="135"/>
    </location>
</feature>
<dbReference type="Proteomes" id="UP001501578">
    <property type="component" value="Unassembled WGS sequence"/>
</dbReference>
<feature type="compositionally biased region" description="Gly residues" evidence="1">
    <location>
        <begin position="139"/>
        <end position="148"/>
    </location>
</feature>
<sequence>MTWDELKAEYGSQWEIFPDLAIGVAAARRKALTPGEYARGLLPVLVADDLNDLLAALGKQAPSRKPPPSGSAASRAVGRTPTFLGQAPARPTTPLHGPPPGPRRQARQSESAIGTSSVTGPGATAPATTDPRGGASDVAGGGAESHLP</sequence>
<dbReference type="EMBL" id="BAAAHQ010000040">
    <property type="protein sequence ID" value="GAA0946459.1"/>
    <property type="molecule type" value="Genomic_DNA"/>
</dbReference>
<reference evidence="3" key="1">
    <citation type="journal article" date="2019" name="Int. J. Syst. Evol. Microbiol.">
        <title>The Global Catalogue of Microorganisms (GCM) 10K type strain sequencing project: providing services to taxonomists for standard genome sequencing and annotation.</title>
        <authorList>
            <consortium name="The Broad Institute Genomics Platform"/>
            <consortium name="The Broad Institute Genome Sequencing Center for Infectious Disease"/>
            <person name="Wu L."/>
            <person name="Ma J."/>
        </authorList>
    </citation>
    <scope>NUCLEOTIDE SEQUENCE [LARGE SCALE GENOMIC DNA]</scope>
    <source>
        <strain evidence="3">JCM 11136</strain>
    </source>
</reference>
<feature type="compositionally biased region" description="Polar residues" evidence="1">
    <location>
        <begin position="108"/>
        <end position="118"/>
    </location>
</feature>
<proteinExistence type="predicted"/>
<accession>A0ABP4BDJ7</accession>
<gene>
    <name evidence="2" type="ORF">GCM10009560_62200</name>
</gene>
<evidence type="ECO:0000256" key="1">
    <source>
        <dbReference type="SAM" id="MobiDB-lite"/>
    </source>
</evidence>